<dbReference type="InterPro" id="IPR009739">
    <property type="entry name" value="LprI-like_N"/>
</dbReference>
<gene>
    <name evidence="4" type="ORF">DPM33_29285</name>
</gene>
<dbReference type="EMBL" id="QMBP01000019">
    <property type="protein sequence ID" value="RAZ85585.1"/>
    <property type="molecule type" value="Genomic_DNA"/>
</dbReference>
<feature type="region of interest" description="Disordered" evidence="1">
    <location>
        <begin position="118"/>
        <end position="140"/>
    </location>
</feature>
<evidence type="ECO:0000313" key="5">
    <source>
        <dbReference type="Proteomes" id="UP000251558"/>
    </source>
</evidence>
<proteinExistence type="predicted"/>
<dbReference type="AlphaFoldDB" id="A0A330HAZ5"/>
<feature type="signal peptide" evidence="2">
    <location>
        <begin position="1"/>
        <end position="21"/>
    </location>
</feature>
<dbReference type="OrthoDB" id="7340239at2"/>
<feature type="domain" description="Lysozyme inhibitor LprI-like N-terminal" evidence="3">
    <location>
        <begin position="24"/>
        <end position="115"/>
    </location>
</feature>
<name>A0A330HAZ5_9HYPH</name>
<dbReference type="PANTHER" id="PTHR39176">
    <property type="entry name" value="PERIPLASMIC PROTEIN-RELATED"/>
    <property type="match status" value="1"/>
</dbReference>
<reference evidence="5" key="1">
    <citation type="submission" date="2018-06" db="EMBL/GenBank/DDBJ databases">
        <authorList>
            <person name="Helene L.C."/>
            <person name="Dall'Agnol R."/>
            <person name="Delamuta J.R."/>
            <person name="Hungria M."/>
        </authorList>
    </citation>
    <scope>NUCLEOTIDE SEQUENCE [LARGE SCALE GENOMIC DNA]</scope>
    <source>
        <strain evidence="5">AC99b</strain>
    </source>
</reference>
<protein>
    <recommendedName>
        <fullName evidence="3">Lysozyme inhibitor LprI-like N-terminal domain-containing protein</fullName>
    </recommendedName>
</protein>
<comment type="caution">
    <text evidence="4">The sequence shown here is derived from an EMBL/GenBank/DDBJ whole genome shotgun (WGS) entry which is preliminary data.</text>
</comment>
<reference evidence="4 5" key="2">
    <citation type="submission" date="2018-07" db="EMBL/GenBank/DDBJ databases">
        <title>Diversity of Mesorhizobium strains in Brazil.</title>
        <authorList>
            <person name="Helene L.C.F."/>
            <person name="Dall'Agnol R."/>
            <person name="Delamuta J.R.M."/>
            <person name="Hungria M."/>
        </authorList>
    </citation>
    <scope>NUCLEOTIDE SEQUENCE [LARGE SCALE GENOMIC DNA]</scope>
    <source>
        <strain evidence="4 5">AC99b</strain>
    </source>
</reference>
<dbReference type="Proteomes" id="UP000251558">
    <property type="component" value="Unassembled WGS sequence"/>
</dbReference>
<organism evidence="4 5">
    <name type="scientific">Mesorhizobium hawassense</name>
    <dbReference type="NCBI Taxonomy" id="1209954"/>
    <lineage>
        <taxon>Bacteria</taxon>
        <taxon>Pseudomonadati</taxon>
        <taxon>Pseudomonadota</taxon>
        <taxon>Alphaproteobacteria</taxon>
        <taxon>Hyphomicrobiales</taxon>
        <taxon>Phyllobacteriaceae</taxon>
        <taxon>Mesorhizobium</taxon>
    </lineage>
</organism>
<evidence type="ECO:0000256" key="2">
    <source>
        <dbReference type="SAM" id="SignalP"/>
    </source>
</evidence>
<dbReference type="PANTHER" id="PTHR39176:SF1">
    <property type="entry name" value="PERIPLASMIC PROTEIN"/>
    <property type="match status" value="1"/>
</dbReference>
<dbReference type="Pfam" id="PF07007">
    <property type="entry name" value="LprI"/>
    <property type="match status" value="1"/>
</dbReference>
<keyword evidence="5" id="KW-1185">Reference proteome</keyword>
<evidence type="ECO:0000313" key="4">
    <source>
        <dbReference type="EMBL" id="RAZ85585.1"/>
    </source>
</evidence>
<keyword evidence="2" id="KW-0732">Signal</keyword>
<dbReference type="RefSeq" id="WP_112100856.1">
    <property type="nucleotide sequence ID" value="NZ_QMBP01000019.1"/>
</dbReference>
<evidence type="ECO:0000256" key="1">
    <source>
        <dbReference type="SAM" id="MobiDB-lite"/>
    </source>
</evidence>
<dbReference type="Gene3D" id="1.20.1270.180">
    <property type="match status" value="1"/>
</dbReference>
<evidence type="ECO:0000259" key="3">
    <source>
        <dbReference type="Pfam" id="PF07007"/>
    </source>
</evidence>
<sequence length="140" mass="15124">MRRLFLPACLVLLATAPPAFGEDCDRSDDSQSMMNICADADFQVADAKLNAAYKTIVSHNDQASNKLLQTAQRAWIVFRDAECAYATADSEGGSIHPMEVSQCLTKLTTERTKQLTSDANCKLSDPSCAGSDAGDDQDLQ</sequence>
<feature type="chain" id="PRO_5016438821" description="Lysozyme inhibitor LprI-like N-terminal domain-containing protein" evidence="2">
    <location>
        <begin position="22"/>
        <end position="140"/>
    </location>
</feature>
<accession>A0A330HAZ5</accession>